<comment type="caution">
    <text evidence="3">The sequence shown here is derived from an EMBL/GenBank/DDBJ whole genome shotgun (WGS) entry which is preliminary data.</text>
</comment>
<dbReference type="InterPro" id="IPR046960">
    <property type="entry name" value="PPR_At4g14850-like_plant"/>
</dbReference>
<dbReference type="OrthoDB" id="1882346at2759"/>
<keyword evidence="4" id="KW-1185">Reference proteome</keyword>
<evidence type="ECO:0000256" key="2">
    <source>
        <dbReference type="PROSITE-ProRule" id="PRU00708"/>
    </source>
</evidence>
<dbReference type="SUPFAM" id="SSF48452">
    <property type="entry name" value="TPR-like"/>
    <property type="match status" value="1"/>
</dbReference>
<feature type="repeat" description="PPR" evidence="2">
    <location>
        <begin position="585"/>
        <end position="619"/>
    </location>
</feature>
<dbReference type="Gene3D" id="1.25.40.10">
    <property type="entry name" value="Tetratricopeptide repeat domain"/>
    <property type="match status" value="7"/>
</dbReference>
<feature type="repeat" description="PPR" evidence="2">
    <location>
        <begin position="283"/>
        <end position="317"/>
    </location>
</feature>
<feature type="repeat" description="PPR" evidence="2">
    <location>
        <begin position="80"/>
        <end position="114"/>
    </location>
</feature>
<dbReference type="GO" id="GO:0009451">
    <property type="term" value="P:RNA modification"/>
    <property type="evidence" value="ECO:0007669"/>
    <property type="project" value="InterPro"/>
</dbReference>
<organism evidence="3 4">
    <name type="scientific">Lupinus albus</name>
    <name type="common">White lupine</name>
    <name type="synonym">Lupinus termis</name>
    <dbReference type="NCBI Taxonomy" id="3870"/>
    <lineage>
        <taxon>Eukaryota</taxon>
        <taxon>Viridiplantae</taxon>
        <taxon>Streptophyta</taxon>
        <taxon>Embryophyta</taxon>
        <taxon>Tracheophyta</taxon>
        <taxon>Spermatophyta</taxon>
        <taxon>Magnoliopsida</taxon>
        <taxon>eudicotyledons</taxon>
        <taxon>Gunneridae</taxon>
        <taxon>Pentapetalae</taxon>
        <taxon>rosids</taxon>
        <taxon>fabids</taxon>
        <taxon>Fabales</taxon>
        <taxon>Fabaceae</taxon>
        <taxon>Papilionoideae</taxon>
        <taxon>50 kb inversion clade</taxon>
        <taxon>genistoids sensu lato</taxon>
        <taxon>core genistoids</taxon>
        <taxon>Genisteae</taxon>
        <taxon>Lupinus</taxon>
    </lineage>
</organism>
<dbReference type="GO" id="GO:0003729">
    <property type="term" value="F:mRNA binding"/>
    <property type="evidence" value="ECO:0007669"/>
    <property type="project" value="UniProtKB-ARBA"/>
</dbReference>
<dbReference type="NCBIfam" id="TIGR00756">
    <property type="entry name" value="PPR"/>
    <property type="match status" value="3"/>
</dbReference>
<evidence type="ECO:0000313" key="3">
    <source>
        <dbReference type="EMBL" id="KAE9606377.1"/>
    </source>
</evidence>
<feature type="repeat" description="PPR" evidence="2">
    <location>
        <begin position="620"/>
        <end position="654"/>
    </location>
</feature>
<keyword evidence="1" id="KW-0677">Repeat</keyword>
<dbReference type="FunFam" id="1.25.40.10:FF:000073">
    <property type="entry name" value="Pentatricopeptide repeat-containing protein chloroplastic"/>
    <property type="match status" value="1"/>
</dbReference>
<gene>
    <name evidence="3" type="ORF">Lalb_Chr10g0107221</name>
</gene>
<dbReference type="EMBL" id="WOCE01000010">
    <property type="protein sequence ID" value="KAE9606377.1"/>
    <property type="molecule type" value="Genomic_DNA"/>
</dbReference>
<dbReference type="Proteomes" id="UP000447434">
    <property type="component" value="Chromosome 10"/>
</dbReference>
<dbReference type="InterPro" id="IPR011990">
    <property type="entry name" value="TPR-like_helical_dom_sf"/>
</dbReference>
<name>A0A6A4PXG0_LUPAL</name>
<evidence type="ECO:0000313" key="4">
    <source>
        <dbReference type="Proteomes" id="UP000447434"/>
    </source>
</evidence>
<reference evidence="4" key="1">
    <citation type="journal article" date="2020" name="Nat. Commun.">
        <title>Genome sequence of the cluster root forming white lupin.</title>
        <authorList>
            <person name="Hufnagel B."/>
            <person name="Marques A."/>
            <person name="Soriano A."/>
            <person name="Marques L."/>
            <person name="Divol F."/>
            <person name="Doumas P."/>
            <person name="Sallet E."/>
            <person name="Mancinotti D."/>
            <person name="Carrere S."/>
            <person name="Marande W."/>
            <person name="Arribat S."/>
            <person name="Keller J."/>
            <person name="Huneau C."/>
            <person name="Blein T."/>
            <person name="Aime D."/>
            <person name="Laguerre M."/>
            <person name="Taylor J."/>
            <person name="Schubert V."/>
            <person name="Nelson M."/>
            <person name="Geu-Flores F."/>
            <person name="Crespi M."/>
            <person name="Gallardo-Guerrero K."/>
            <person name="Delaux P.-M."/>
            <person name="Salse J."/>
            <person name="Berges H."/>
            <person name="Guyot R."/>
            <person name="Gouzy J."/>
            <person name="Peret B."/>
        </authorList>
    </citation>
    <scope>NUCLEOTIDE SEQUENCE [LARGE SCALE GENOMIC DNA]</scope>
    <source>
        <strain evidence="4">cv. Amiga</strain>
    </source>
</reference>
<dbReference type="InterPro" id="IPR046848">
    <property type="entry name" value="E_motif"/>
</dbReference>
<sequence length="763" mass="85411">MRILLKKCYSNLTRIDHVQLISLSNQITSLHSLLQFHALTLTTGFSTNLFIASKLISLYDSLHFHHHPIFSIFHSLPSKDTFLYNSLLKSLSSRSLFPQILPFYSQMRTSNFLPNHFTIPIVATACANMAFIHHGMTLHALASKIGLFHKAGSSFVSLYFRCGRMDDALLVFDEIPLRDVVAWTALVIGYVQNGESEKGLECLCAMHGVGEVDERPNSRTLEGGFLACGNLAALYEGRCLHGFVIKSGIGCSQVVQSSILSMYCKCGVTQEAYQSFCQVIDKDLLSWTSLIGVYASSGMMSESVRYFWEMLDNQIYPDGIVVGCILSGFGNSINHVAEGKAFHGIIIRRHYAADEKVHNSLLFMYCKFGMLSFAERLFNRCQQNTECWNFMVFGYGKVDKNMECIELFREMQYLGIHSDSISVISAIASCAWLGANNLGKSIHCNVIKGFMDDNVSVTNSLIEMYGKCSNMVFAQRIFNRYERDVISWNTLISCHILDEHHEEAINLFNKMIMEDQKPNTATFVIVLSACSHLASLEKGERVHRYISEGGFKLNLPLGTALVDMYAKCGQLEISRKVFDSMKEKDVICWNAMISGYGMNGYAVSAVEIFQHMEKSNVKPNGITFLALLSACAHGGLVDEGKNLFSKMQSYSFKPDLKHYTCMVDLLGRSGNLQEAEALVLSMPVSPDGGVWGALLSACKTYNEIEMGIRVAKYAIDSEPENDGYYIMVSNMYSSIGRWEEAENARRTMKERCSMGKKAGWSVL</sequence>
<protein>
    <submittedName>
        <fullName evidence="3">Putative tetratricopeptide-like helical domain-containing protein</fullName>
    </submittedName>
</protein>
<dbReference type="Pfam" id="PF13041">
    <property type="entry name" value="PPR_2"/>
    <property type="match status" value="2"/>
</dbReference>
<feature type="repeat" description="PPR" evidence="2">
    <location>
        <begin position="384"/>
        <end position="418"/>
    </location>
</feature>
<dbReference type="PROSITE" id="PS51375">
    <property type="entry name" value="PPR"/>
    <property type="match status" value="6"/>
</dbReference>
<dbReference type="PANTHER" id="PTHR24015:SF260">
    <property type="entry name" value="PENTATRICOPEPTIDE REPEAT-CONTAINING PROTEIN"/>
    <property type="match status" value="1"/>
</dbReference>
<evidence type="ECO:0000256" key="1">
    <source>
        <dbReference type="ARBA" id="ARBA00022737"/>
    </source>
</evidence>
<dbReference type="InterPro" id="IPR002885">
    <property type="entry name" value="PPR_rpt"/>
</dbReference>
<dbReference type="FunFam" id="1.25.40.10:FF:000090">
    <property type="entry name" value="Pentatricopeptide repeat-containing protein, chloroplastic"/>
    <property type="match status" value="1"/>
</dbReference>
<feature type="repeat" description="PPR" evidence="2">
    <location>
        <begin position="484"/>
        <end position="518"/>
    </location>
</feature>
<dbReference type="Pfam" id="PF01535">
    <property type="entry name" value="PPR"/>
    <property type="match status" value="6"/>
</dbReference>
<accession>A0A6A4PXG0</accession>
<dbReference type="FunFam" id="1.25.40.10:FF:000883">
    <property type="entry name" value="Pentatricopeptide repeat-containing protein"/>
    <property type="match status" value="1"/>
</dbReference>
<dbReference type="PANTHER" id="PTHR24015">
    <property type="entry name" value="OS07G0578800 PROTEIN-RELATED"/>
    <property type="match status" value="1"/>
</dbReference>
<proteinExistence type="predicted"/>
<dbReference type="Pfam" id="PF20431">
    <property type="entry name" value="E_motif"/>
    <property type="match status" value="1"/>
</dbReference>
<dbReference type="AlphaFoldDB" id="A0A6A4PXG0"/>